<accession>A0A9D0Z5U7</accession>
<dbReference type="Proteomes" id="UP000886874">
    <property type="component" value="Unassembled WGS sequence"/>
</dbReference>
<dbReference type="AlphaFoldDB" id="A0A9D0Z5U7"/>
<dbReference type="EMBL" id="DVFN01000077">
    <property type="protein sequence ID" value="HIQ69704.1"/>
    <property type="molecule type" value="Genomic_DNA"/>
</dbReference>
<evidence type="ECO:0000313" key="2">
    <source>
        <dbReference type="Proteomes" id="UP000886874"/>
    </source>
</evidence>
<organism evidence="1 2">
    <name type="scientific">Candidatus Avoscillospira stercorigallinarum</name>
    <dbReference type="NCBI Taxonomy" id="2840708"/>
    <lineage>
        <taxon>Bacteria</taxon>
        <taxon>Bacillati</taxon>
        <taxon>Bacillota</taxon>
        <taxon>Clostridia</taxon>
        <taxon>Eubacteriales</taxon>
        <taxon>Oscillospiraceae</taxon>
        <taxon>Oscillospiraceae incertae sedis</taxon>
        <taxon>Candidatus Avoscillospira</taxon>
    </lineage>
</organism>
<reference evidence="1" key="2">
    <citation type="journal article" date="2021" name="PeerJ">
        <title>Extensive microbial diversity within the chicken gut microbiome revealed by metagenomics and culture.</title>
        <authorList>
            <person name="Gilroy R."/>
            <person name="Ravi A."/>
            <person name="Getino M."/>
            <person name="Pursley I."/>
            <person name="Horton D.L."/>
            <person name="Alikhan N.F."/>
            <person name="Baker D."/>
            <person name="Gharbi K."/>
            <person name="Hall N."/>
            <person name="Watson M."/>
            <person name="Adriaenssens E.M."/>
            <person name="Foster-Nyarko E."/>
            <person name="Jarju S."/>
            <person name="Secka A."/>
            <person name="Antonio M."/>
            <person name="Oren A."/>
            <person name="Chaudhuri R.R."/>
            <person name="La Ragione R."/>
            <person name="Hildebrand F."/>
            <person name="Pallen M.J."/>
        </authorList>
    </citation>
    <scope>NUCLEOTIDE SEQUENCE</scope>
    <source>
        <strain evidence="1">ChiSjej2B20-13462</strain>
    </source>
</reference>
<proteinExistence type="predicted"/>
<comment type="caution">
    <text evidence="1">The sequence shown here is derived from an EMBL/GenBank/DDBJ whole genome shotgun (WGS) entry which is preliminary data.</text>
</comment>
<gene>
    <name evidence="1" type="ORF">IAA67_05180</name>
</gene>
<sequence length="68" mass="7346">MFGPAQAVQTLPRVAVRSMDPPLTVAVGVAWNSRRILTPDEQSIVDYLRQTYPRFLASCGGGNSGVVK</sequence>
<protein>
    <submittedName>
        <fullName evidence="1">Uncharacterized protein</fullName>
    </submittedName>
</protein>
<reference evidence="1" key="1">
    <citation type="submission" date="2020-10" db="EMBL/GenBank/DDBJ databases">
        <authorList>
            <person name="Gilroy R."/>
        </authorList>
    </citation>
    <scope>NUCLEOTIDE SEQUENCE</scope>
    <source>
        <strain evidence="1">ChiSjej2B20-13462</strain>
    </source>
</reference>
<evidence type="ECO:0000313" key="1">
    <source>
        <dbReference type="EMBL" id="HIQ69704.1"/>
    </source>
</evidence>
<name>A0A9D0Z5U7_9FIRM</name>